<dbReference type="PANTHER" id="PTHR47332:SF6">
    <property type="entry name" value="SET DOMAIN-CONTAINING PROTEIN"/>
    <property type="match status" value="1"/>
</dbReference>
<sequence length="780" mass="87868">MLPPLSLILITVVSSVRAGVFLRKQCWHEHPLSAVNFQCSREAEVEYIQFPDAAISNGLIPDDQTRHGPWSYPPICTDVLPSVGSSLCVYTDTSFSHGRGISIFTTPDLAERTVVLLPFQNPEALQGINDFTGTWITQEIPDKGMVDHNIDKLKFKDKITAHTPALLAYLESDLSTAEREKFFKLAVSQLPEPTRAMQALEDPSVTVITLLTNVSQANTFQLEIEGHNHLAVFPETSRLNHDCAPNAQYYLEPTLLTHFVHIIRPVKKGEEITISYTSPLDLTYMRQHHLEQGFHFRCTCARCTDHERSDAYLQHIQDLQSVLNDWSPLPAGFPGPQLAEELLDIYRDEGLEGFMDVPYGFAALAYNAVGDEETAVEYARRAEELVLLKDGKWAPNLAMMKELLRDPRGHWSFGRRPGNLRHLSHPNWHPYPLRSPLLTLEADSAIPHASLLSSFAALSWHTQTLILNLTARDPSAFRAVIWAEFAMSDENTWGDVEHAHGAHASDVLKAFHTNAVGAHLGLHTALLNHSCRPNAYAGFKEGTGEVRVYALRDILEGEQICISHLEGSAFSEAMGLRRGILVLQRGFVCLCDACMDAEESANMEREARDENLRATLQWLIAKYRWNEARLIDNFGMKGHKGVDPGFAMFLVEVGEGIVEVLEKLGMATMETLEWHQKIIHWSLALRENKMADDWREKMLQVVRICVGEGSVMYCEMQREEIGANAVERENTTTDVSRMGHPKVMMADEPEVEDEDKEIPWGTYDESSEEEDNSKDEDYVN</sequence>
<feature type="chain" id="PRO_5040248705" evidence="2">
    <location>
        <begin position="19"/>
        <end position="780"/>
    </location>
</feature>
<dbReference type="SUPFAM" id="SSF82199">
    <property type="entry name" value="SET domain"/>
    <property type="match status" value="3"/>
</dbReference>
<proteinExistence type="predicted"/>
<feature type="compositionally biased region" description="Acidic residues" evidence="1">
    <location>
        <begin position="747"/>
        <end position="756"/>
    </location>
</feature>
<evidence type="ECO:0000313" key="4">
    <source>
        <dbReference type="EMBL" id="KAF9740924.1"/>
    </source>
</evidence>
<dbReference type="InterPro" id="IPR053185">
    <property type="entry name" value="SET_domain_protein"/>
</dbReference>
<evidence type="ECO:0000256" key="1">
    <source>
        <dbReference type="SAM" id="MobiDB-lite"/>
    </source>
</evidence>
<evidence type="ECO:0000313" key="5">
    <source>
        <dbReference type="Proteomes" id="UP000756921"/>
    </source>
</evidence>
<dbReference type="AlphaFoldDB" id="A0A9P6GSU0"/>
<reference evidence="4" key="1">
    <citation type="journal article" date="2020" name="Mol. Plant Microbe Interact.">
        <title>Genome Sequence of the Biocontrol Agent Coniothyrium minitans strain Conio (IMI 134523).</title>
        <authorList>
            <person name="Patel D."/>
            <person name="Shittu T.A."/>
            <person name="Baroncelli R."/>
            <person name="Muthumeenakshi S."/>
            <person name="Osborne T.H."/>
            <person name="Janganan T.K."/>
            <person name="Sreenivasaprasad S."/>
        </authorList>
    </citation>
    <scope>NUCLEOTIDE SEQUENCE</scope>
    <source>
        <strain evidence="4">Conio</strain>
    </source>
</reference>
<feature type="signal peptide" evidence="2">
    <location>
        <begin position="1"/>
        <end position="18"/>
    </location>
</feature>
<evidence type="ECO:0000256" key="2">
    <source>
        <dbReference type="SAM" id="SignalP"/>
    </source>
</evidence>
<dbReference type="PANTHER" id="PTHR47332">
    <property type="entry name" value="SET DOMAIN-CONTAINING PROTEIN 5"/>
    <property type="match status" value="1"/>
</dbReference>
<accession>A0A9P6GSU0</accession>
<protein>
    <submittedName>
        <fullName evidence="4">SET domain-containing protein 5-like protein 3</fullName>
    </submittedName>
</protein>
<keyword evidence="5" id="KW-1185">Reference proteome</keyword>
<gene>
    <name evidence="4" type="ORF">PMIN01_00463</name>
</gene>
<dbReference type="OrthoDB" id="265717at2759"/>
<dbReference type="CDD" id="cd20071">
    <property type="entry name" value="SET_SMYD"/>
    <property type="match status" value="2"/>
</dbReference>
<dbReference type="PROSITE" id="PS50280">
    <property type="entry name" value="SET"/>
    <property type="match status" value="1"/>
</dbReference>
<comment type="caution">
    <text evidence="4">The sequence shown here is derived from an EMBL/GenBank/DDBJ whole genome shotgun (WGS) entry which is preliminary data.</text>
</comment>
<organism evidence="4 5">
    <name type="scientific">Paraphaeosphaeria minitans</name>
    <dbReference type="NCBI Taxonomy" id="565426"/>
    <lineage>
        <taxon>Eukaryota</taxon>
        <taxon>Fungi</taxon>
        <taxon>Dikarya</taxon>
        <taxon>Ascomycota</taxon>
        <taxon>Pezizomycotina</taxon>
        <taxon>Dothideomycetes</taxon>
        <taxon>Pleosporomycetidae</taxon>
        <taxon>Pleosporales</taxon>
        <taxon>Massarineae</taxon>
        <taxon>Didymosphaeriaceae</taxon>
        <taxon>Paraphaeosphaeria</taxon>
    </lineage>
</organism>
<dbReference type="Gene3D" id="2.170.270.10">
    <property type="entry name" value="SET domain"/>
    <property type="match status" value="2"/>
</dbReference>
<name>A0A9P6GSU0_9PLEO</name>
<feature type="compositionally biased region" description="Acidic residues" evidence="1">
    <location>
        <begin position="765"/>
        <end position="774"/>
    </location>
</feature>
<feature type="region of interest" description="Disordered" evidence="1">
    <location>
        <begin position="739"/>
        <end position="780"/>
    </location>
</feature>
<dbReference type="Proteomes" id="UP000756921">
    <property type="component" value="Unassembled WGS sequence"/>
</dbReference>
<dbReference type="InterPro" id="IPR001214">
    <property type="entry name" value="SET_dom"/>
</dbReference>
<keyword evidence="2" id="KW-0732">Signal</keyword>
<dbReference type="InterPro" id="IPR046341">
    <property type="entry name" value="SET_dom_sf"/>
</dbReference>
<dbReference type="EMBL" id="WJXW01000001">
    <property type="protein sequence ID" value="KAF9740924.1"/>
    <property type="molecule type" value="Genomic_DNA"/>
</dbReference>
<feature type="domain" description="SET" evidence="3">
    <location>
        <begin position="85"/>
        <end position="277"/>
    </location>
</feature>
<dbReference type="Pfam" id="PF00856">
    <property type="entry name" value="SET"/>
    <property type="match status" value="2"/>
</dbReference>
<evidence type="ECO:0000259" key="3">
    <source>
        <dbReference type="PROSITE" id="PS50280"/>
    </source>
</evidence>